<evidence type="ECO:0000259" key="2">
    <source>
        <dbReference type="Pfam" id="PF22725"/>
    </source>
</evidence>
<dbReference type="PANTHER" id="PTHR43054">
    <property type="match status" value="1"/>
</dbReference>
<dbReference type="Proteomes" id="UP001194273">
    <property type="component" value="Unassembled WGS sequence"/>
</dbReference>
<organism evidence="3 4">
    <name type="scientific">Thermophilibacter gallinarum</name>
    <dbReference type="NCBI Taxonomy" id="2779357"/>
    <lineage>
        <taxon>Bacteria</taxon>
        <taxon>Bacillati</taxon>
        <taxon>Actinomycetota</taxon>
        <taxon>Coriobacteriia</taxon>
        <taxon>Coriobacteriales</taxon>
        <taxon>Atopobiaceae</taxon>
        <taxon>Thermophilibacter</taxon>
    </lineage>
</organism>
<evidence type="ECO:0000259" key="1">
    <source>
        <dbReference type="Pfam" id="PF01408"/>
    </source>
</evidence>
<name>A0ABR9QUM2_9ACTN</name>
<dbReference type="RefSeq" id="WP_193530408.1">
    <property type="nucleotide sequence ID" value="NZ_JADCJZ010000003.1"/>
</dbReference>
<proteinExistence type="predicted"/>
<dbReference type="Pfam" id="PF01408">
    <property type="entry name" value="GFO_IDH_MocA"/>
    <property type="match status" value="1"/>
</dbReference>
<dbReference type="InterPro" id="IPR055170">
    <property type="entry name" value="GFO_IDH_MocA-like_dom"/>
</dbReference>
<dbReference type="Pfam" id="PF22725">
    <property type="entry name" value="GFO_IDH_MocA_C3"/>
    <property type="match status" value="1"/>
</dbReference>
<protein>
    <submittedName>
        <fullName evidence="3">Gfo/Idh/MocA family oxidoreductase</fullName>
    </submittedName>
</protein>
<dbReference type="InterPro" id="IPR000683">
    <property type="entry name" value="Gfo/Idh/MocA-like_OxRdtase_N"/>
</dbReference>
<dbReference type="EMBL" id="JADCJZ010000003">
    <property type="protein sequence ID" value="MBE5024778.1"/>
    <property type="molecule type" value="Genomic_DNA"/>
</dbReference>
<dbReference type="SUPFAM" id="SSF51735">
    <property type="entry name" value="NAD(P)-binding Rossmann-fold domains"/>
    <property type="match status" value="1"/>
</dbReference>
<dbReference type="InterPro" id="IPR036291">
    <property type="entry name" value="NAD(P)-bd_dom_sf"/>
</dbReference>
<evidence type="ECO:0000313" key="3">
    <source>
        <dbReference type="EMBL" id="MBE5024778.1"/>
    </source>
</evidence>
<dbReference type="Gene3D" id="3.40.50.720">
    <property type="entry name" value="NAD(P)-binding Rossmann-like Domain"/>
    <property type="match status" value="1"/>
</dbReference>
<evidence type="ECO:0000313" key="4">
    <source>
        <dbReference type="Proteomes" id="UP001194273"/>
    </source>
</evidence>
<gene>
    <name evidence="3" type="ORF">INF26_07950</name>
</gene>
<reference evidence="3 4" key="1">
    <citation type="submission" date="2020-10" db="EMBL/GenBank/DDBJ databases">
        <title>ChiBAC.</title>
        <authorList>
            <person name="Zenner C."/>
            <person name="Hitch T.C.A."/>
            <person name="Clavel T."/>
        </authorList>
    </citation>
    <scope>NUCLEOTIDE SEQUENCE [LARGE SCALE GENOMIC DNA]</scope>
    <source>
        <strain evidence="3 4">DSM 107455</strain>
    </source>
</reference>
<dbReference type="PANTHER" id="PTHR43054:SF1">
    <property type="entry name" value="SCYLLO-INOSITOL 2-DEHYDROGENASE (NADP(+)) IOLU"/>
    <property type="match status" value="1"/>
</dbReference>
<dbReference type="Gene3D" id="3.30.360.10">
    <property type="entry name" value="Dihydrodipicolinate Reductase, domain 2"/>
    <property type="match status" value="1"/>
</dbReference>
<feature type="domain" description="GFO/IDH/MocA-like oxidoreductase" evidence="2">
    <location>
        <begin position="134"/>
        <end position="259"/>
    </location>
</feature>
<dbReference type="SUPFAM" id="SSF55347">
    <property type="entry name" value="Glyceraldehyde-3-phosphate dehydrogenase-like, C-terminal domain"/>
    <property type="match status" value="1"/>
</dbReference>
<comment type="caution">
    <text evidence="3">The sequence shown here is derived from an EMBL/GenBank/DDBJ whole genome shotgun (WGS) entry which is preliminary data.</text>
</comment>
<sequence length="354" mass="38028">MGTVRFATIGTSGICERFLEALAEAEGADYVAAYSRDLDRARAFGERYGARLFFDDLSELASSDEVDAVYVSSPNGLHADQALAMIAGGKHVLVEKSLAANEREARRVFDAAREKGVVAMEAMRNLHVPTFAAIERVTASELGAVRLATLRFSKVTSRMARLRAGERLNIFDPALAGGALMDIGVYCVEPAVALFGRPKTVRALAVTAPVPGCAADDPCSTIDLAGEALLGYGDKIVSLSYGKMCDDVIPSQVEGEEGTLLWDQTSCPVNPRVHDHEDKGLIFRMEEASTRPVPAEVPANDMVCEIDDFTAAVRGEAAALEAAARFERVTVDSLAVMDEIRRQVGVRFPADLAE</sequence>
<feature type="domain" description="Gfo/Idh/MocA-like oxidoreductase N-terminal" evidence="1">
    <location>
        <begin position="4"/>
        <end position="120"/>
    </location>
</feature>
<accession>A0ABR9QUM2</accession>
<keyword evidence="4" id="KW-1185">Reference proteome</keyword>